<keyword evidence="9 10" id="KW-0807">Transducer</keyword>
<evidence type="ECO:0000313" key="11">
    <source>
        <dbReference type="Proteomes" id="UP000504618"/>
    </source>
</evidence>
<dbReference type="PANTHER" id="PTHR21137">
    <property type="entry name" value="ODORANT RECEPTOR"/>
    <property type="match status" value="1"/>
</dbReference>
<dbReference type="OrthoDB" id="7179992at2759"/>
<gene>
    <name evidence="12" type="primary">LOC112456546</name>
</gene>
<feature type="transmembrane region" description="Helical" evidence="10">
    <location>
        <begin position="213"/>
        <end position="234"/>
    </location>
</feature>
<evidence type="ECO:0000256" key="6">
    <source>
        <dbReference type="ARBA" id="ARBA00022989"/>
    </source>
</evidence>
<evidence type="ECO:0000313" key="12">
    <source>
        <dbReference type="RefSeq" id="XP_024874935.1"/>
    </source>
</evidence>
<comment type="subcellular location">
    <subcellularLocation>
        <location evidence="1 10">Cell membrane</location>
        <topology evidence="1 10">Multi-pass membrane protein</topology>
    </subcellularLocation>
</comment>
<dbReference type="Pfam" id="PF02949">
    <property type="entry name" value="7tm_6"/>
    <property type="match status" value="1"/>
</dbReference>
<dbReference type="GO" id="GO:0005549">
    <property type="term" value="F:odorant binding"/>
    <property type="evidence" value="ECO:0007669"/>
    <property type="project" value="InterPro"/>
</dbReference>
<accession>A0A6J1Q1U7</accession>
<reference evidence="12" key="1">
    <citation type="submission" date="2025-08" db="UniProtKB">
        <authorList>
            <consortium name="RefSeq"/>
        </authorList>
    </citation>
    <scope>IDENTIFICATION</scope>
    <source>
        <tissue evidence="12">Whole body</tissue>
    </source>
</reference>
<keyword evidence="11" id="KW-1185">Reference proteome</keyword>
<evidence type="ECO:0000256" key="8">
    <source>
        <dbReference type="ARBA" id="ARBA00023170"/>
    </source>
</evidence>
<feature type="transmembrane region" description="Helical" evidence="10">
    <location>
        <begin position="93"/>
        <end position="117"/>
    </location>
</feature>
<dbReference type="GO" id="GO:0005886">
    <property type="term" value="C:plasma membrane"/>
    <property type="evidence" value="ECO:0007669"/>
    <property type="project" value="UniProtKB-SubCell"/>
</dbReference>
<dbReference type="InterPro" id="IPR004117">
    <property type="entry name" value="7tm6_olfct_rcpt"/>
</dbReference>
<feature type="transmembrane region" description="Helical" evidence="10">
    <location>
        <begin position="137"/>
        <end position="168"/>
    </location>
</feature>
<keyword evidence="7 10" id="KW-0472">Membrane</keyword>
<keyword evidence="2" id="KW-1003">Cell membrane</keyword>
<evidence type="ECO:0000256" key="10">
    <source>
        <dbReference type="RuleBase" id="RU351113"/>
    </source>
</evidence>
<keyword evidence="3 10" id="KW-0716">Sensory transduction</keyword>
<evidence type="ECO:0000256" key="9">
    <source>
        <dbReference type="ARBA" id="ARBA00023224"/>
    </source>
</evidence>
<feature type="transmembrane region" description="Helical" evidence="10">
    <location>
        <begin position="7"/>
        <end position="29"/>
    </location>
</feature>
<protein>
    <recommendedName>
        <fullName evidence="10">Odorant receptor</fullName>
    </recommendedName>
</protein>
<evidence type="ECO:0000256" key="2">
    <source>
        <dbReference type="ARBA" id="ARBA00022475"/>
    </source>
</evidence>
<dbReference type="Proteomes" id="UP000504618">
    <property type="component" value="Unplaced"/>
</dbReference>
<keyword evidence="4 10" id="KW-0812">Transmembrane</keyword>
<comment type="caution">
    <text evidence="10">Lacks conserved residue(s) required for the propagation of feature annotation.</text>
</comment>
<keyword evidence="5 10" id="KW-0552">Olfaction</keyword>
<proteinExistence type="inferred from homology"/>
<evidence type="ECO:0000256" key="3">
    <source>
        <dbReference type="ARBA" id="ARBA00022606"/>
    </source>
</evidence>
<organism evidence="11 12">
    <name type="scientific">Temnothorax curvispinosus</name>
    <dbReference type="NCBI Taxonomy" id="300111"/>
    <lineage>
        <taxon>Eukaryota</taxon>
        <taxon>Metazoa</taxon>
        <taxon>Ecdysozoa</taxon>
        <taxon>Arthropoda</taxon>
        <taxon>Hexapoda</taxon>
        <taxon>Insecta</taxon>
        <taxon>Pterygota</taxon>
        <taxon>Neoptera</taxon>
        <taxon>Endopterygota</taxon>
        <taxon>Hymenoptera</taxon>
        <taxon>Apocrita</taxon>
        <taxon>Aculeata</taxon>
        <taxon>Formicoidea</taxon>
        <taxon>Formicidae</taxon>
        <taxon>Myrmicinae</taxon>
        <taxon>Temnothorax</taxon>
    </lineage>
</organism>
<evidence type="ECO:0000256" key="4">
    <source>
        <dbReference type="ARBA" id="ARBA00022692"/>
    </source>
</evidence>
<dbReference type="AlphaFoldDB" id="A0A6J1Q1U7"/>
<evidence type="ECO:0000256" key="1">
    <source>
        <dbReference type="ARBA" id="ARBA00004651"/>
    </source>
</evidence>
<keyword evidence="8 10" id="KW-0675">Receptor</keyword>
<sequence>MLCVKLYHCLCIIMDMSVAVPLMYTITLYLDEPDILVNVVMMTSSCIHGSFNFLFHMINHHHIRNVTYEMVHFSDLMKPHEEIIVQRHIEKCVMYHGVSIFIYYSITFLAIAVPFLTQQQSFPLSAEYPFNTSYQPLFTIIYIQQSAAGILISAQLCTNVFMALLLWFATARFEILIEDLGKVTNACQLFECIKRHQKLLKYAEEVAISARPFALSTLYCSTLCLICIFLDLITDQPIAKMLHFFTLSLAALSEVYMYSWPAEYLMHTSKCVAETAFHMLENNHFIELRKCLQIVIMRSQKPIEVTIPCLMPPLSLNSFTTYLSTILSYFTTLRVMMDEDKN</sequence>
<comment type="similarity">
    <text evidence="10">Belongs to the insect chemoreceptor superfamily. Heteromeric odorant receptor channel (TC 1.A.69) family.</text>
</comment>
<dbReference type="RefSeq" id="XP_024874935.1">
    <property type="nucleotide sequence ID" value="XM_025019167.1"/>
</dbReference>
<evidence type="ECO:0000256" key="5">
    <source>
        <dbReference type="ARBA" id="ARBA00022725"/>
    </source>
</evidence>
<dbReference type="GO" id="GO:0004984">
    <property type="term" value="F:olfactory receptor activity"/>
    <property type="evidence" value="ECO:0007669"/>
    <property type="project" value="InterPro"/>
</dbReference>
<evidence type="ECO:0000256" key="7">
    <source>
        <dbReference type="ARBA" id="ARBA00023136"/>
    </source>
</evidence>
<dbReference type="GeneID" id="112456546"/>
<keyword evidence="6 10" id="KW-1133">Transmembrane helix</keyword>
<dbReference type="PANTHER" id="PTHR21137:SF35">
    <property type="entry name" value="ODORANT RECEPTOR 19A-RELATED"/>
    <property type="match status" value="1"/>
</dbReference>
<feature type="transmembrane region" description="Helical" evidence="10">
    <location>
        <begin position="35"/>
        <end position="55"/>
    </location>
</feature>
<dbReference type="GO" id="GO:0007165">
    <property type="term" value="P:signal transduction"/>
    <property type="evidence" value="ECO:0007669"/>
    <property type="project" value="UniProtKB-KW"/>
</dbReference>
<name>A0A6J1Q1U7_9HYME</name>